<dbReference type="RefSeq" id="WP_074977976.1">
    <property type="nucleotide sequence ID" value="NZ_FPAG01000004.1"/>
</dbReference>
<evidence type="ECO:0000313" key="1">
    <source>
        <dbReference type="EMBL" id="SFS73767.1"/>
    </source>
</evidence>
<dbReference type="EMBL" id="FPAG01000004">
    <property type="protein sequence ID" value="SFS73767.1"/>
    <property type="molecule type" value="Genomic_DNA"/>
</dbReference>
<protein>
    <submittedName>
        <fullName evidence="1">Uncharacterized protein</fullName>
    </submittedName>
</protein>
<reference evidence="1 2" key="1">
    <citation type="submission" date="2016-10" db="EMBL/GenBank/DDBJ databases">
        <authorList>
            <person name="de Groot N.N."/>
        </authorList>
    </citation>
    <scope>NUCLEOTIDE SEQUENCE [LARGE SCALE GENOMIC DNA]</scope>
    <source>
        <strain evidence="1 2">CGMCC 1.6114</strain>
    </source>
</reference>
<dbReference type="Proteomes" id="UP000183209">
    <property type="component" value="Unassembled WGS sequence"/>
</dbReference>
<dbReference type="OrthoDB" id="1437689at2"/>
<sequence length="318" mass="36104">MKFSLSPKSFYFIIILVMIFSVSCKQKEKSKNEATAVKELAEVIEVTTIGMEFQLVNEIESGWTTFKYINKSEEPHFFILEKMPDSIRIDDYKNELFPPFMAAFKLFDEGDMEAGMKEFEKIPQWFYKVELGGGVGLVSPHTEAMSTLYLDPGVYVMECYVRMPNGQAHAFMGMVKELVVTENNNGQKEPIADYQISLSSETGVQFVDSLKAGTYTLGVTFNDQKLYEHMLGHDVNLVKLDKGAELDTLGGWLNTMDIKAFRTPAPEGYTFMGGVEDLKAQRTGYFTTSLTEGDYVLISEIPNTLERNMFKRFTVHKN</sequence>
<gene>
    <name evidence="1" type="ORF">SAMN04487906_1493</name>
</gene>
<dbReference type="AlphaFoldDB" id="A0A1I6SA07"/>
<evidence type="ECO:0000313" key="2">
    <source>
        <dbReference type="Proteomes" id="UP000183209"/>
    </source>
</evidence>
<accession>A0A1I6SA07</accession>
<name>A0A1I6SA07_9FLAO</name>
<organism evidence="1 2">
    <name type="scientific">Zhouia amylolytica</name>
    <dbReference type="NCBI Taxonomy" id="376730"/>
    <lineage>
        <taxon>Bacteria</taxon>
        <taxon>Pseudomonadati</taxon>
        <taxon>Bacteroidota</taxon>
        <taxon>Flavobacteriia</taxon>
        <taxon>Flavobacteriales</taxon>
        <taxon>Flavobacteriaceae</taxon>
        <taxon>Zhouia</taxon>
    </lineage>
</organism>
<dbReference type="PROSITE" id="PS51257">
    <property type="entry name" value="PROKAR_LIPOPROTEIN"/>
    <property type="match status" value="1"/>
</dbReference>
<proteinExistence type="predicted"/>